<evidence type="ECO:0000259" key="1">
    <source>
        <dbReference type="Pfam" id="PF02129"/>
    </source>
</evidence>
<dbReference type="InterPro" id="IPR000383">
    <property type="entry name" value="Xaa-Pro-like_dom"/>
</dbReference>
<feature type="domain" description="Xaa-Pro dipeptidyl-peptidase-like" evidence="1">
    <location>
        <begin position="107"/>
        <end position="273"/>
    </location>
</feature>
<dbReference type="GO" id="GO:0016787">
    <property type="term" value="F:hydrolase activity"/>
    <property type="evidence" value="ECO:0007669"/>
    <property type="project" value="InterPro"/>
</dbReference>
<reference evidence="2" key="2">
    <citation type="submission" date="2020-09" db="EMBL/GenBank/DDBJ databases">
        <authorList>
            <person name="Sun Q."/>
            <person name="Kim S."/>
        </authorList>
    </citation>
    <scope>NUCLEOTIDE SEQUENCE</scope>
    <source>
        <strain evidence="2">KCTC 42731</strain>
    </source>
</reference>
<organism evidence="2 3">
    <name type="scientific">Thalassotalea marina</name>
    <dbReference type="NCBI Taxonomy" id="1673741"/>
    <lineage>
        <taxon>Bacteria</taxon>
        <taxon>Pseudomonadati</taxon>
        <taxon>Pseudomonadota</taxon>
        <taxon>Gammaproteobacteria</taxon>
        <taxon>Alteromonadales</taxon>
        <taxon>Colwelliaceae</taxon>
        <taxon>Thalassotalea</taxon>
    </lineage>
</organism>
<evidence type="ECO:0000313" key="3">
    <source>
        <dbReference type="Proteomes" id="UP000623842"/>
    </source>
</evidence>
<reference evidence="2" key="1">
    <citation type="journal article" date="2014" name="Int. J. Syst. Evol. Microbiol.">
        <title>Complete genome sequence of Corynebacterium casei LMG S-19264T (=DSM 44701T), isolated from a smear-ripened cheese.</title>
        <authorList>
            <consortium name="US DOE Joint Genome Institute (JGI-PGF)"/>
            <person name="Walter F."/>
            <person name="Albersmeier A."/>
            <person name="Kalinowski J."/>
            <person name="Ruckert C."/>
        </authorList>
    </citation>
    <scope>NUCLEOTIDE SEQUENCE</scope>
    <source>
        <strain evidence="2">KCTC 42731</strain>
    </source>
</reference>
<dbReference type="Gene3D" id="1.25.40.10">
    <property type="entry name" value="Tetratricopeptide repeat domain"/>
    <property type="match status" value="1"/>
</dbReference>
<dbReference type="SUPFAM" id="SSF53474">
    <property type="entry name" value="alpha/beta-Hydrolases"/>
    <property type="match status" value="1"/>
</dbReference>
<dbReference type="Gene3D" id="3.40.50.1820">
    <property type="entry name" value="alpha/beta hydrolase"/>
    <property type="match status" value="1"/>
</dbReference>
<proteinExistence type="predicted"/>
<dbReference type="InterPro" id="IPR011990">
    <property type="entry name" value="TPR-like_helical_dom_sf"/>
</dbReference>
<gene>
    <name evidence="2" type="ORF">GCM10017161_27050</name>
</gene>
<sequence length="566" mass="65763">MFHEYDKRRSFAPKYDYFGKETLSPIGRPMQVAMWFPGKNTAEKTPLTYRDFIAFTSSEVDFSRQSEFERDQHINSLLNSLPENAKAGYIKFWQQPTRSYLNIEVAEDNFPVLLYAPPMNASIHDNALLCEFLASHGYIVVSVAAKGEFTRLQKQSIDEANIQAADLSFLWEFAQRFTQNSKVAALGFSLGGLSNLIFATQNKDIDAVVSLDSSVMSQGWLEDLQASPFYQPSEFTAKLLMISKNMKQPSLNPADFYQQVNFADKWLIRYDHNTHYYFSSEQLQLRMQFEQFSPKEKTAITNFYADMSYNVLDFLNFSLLDKGAVLQRPQRDIKHSFEWGKAKKQPLLPETIPNLILQRGFHYVRAILSDIESYSPEYTARLSWRSLNATAKNLVQRKRFDEAILTLELSLEAFPNWYQTHAMLADYQLKFGIKEQAIKHYRQALKDNPIHKETIKALTTLGEDYLDYKNQFVPDIEVAKYIGKYVVDEKRFRKIYRENGQLFLYSNYWDKPLKLWPYKNDLFLVKSDDGQSNMQILFQFDDAGNVASMKTRGLNSGRIGDENLKR</sequence>
<comment type="caution">
    <text evidence="2">The sequence shown here is derived from an EMBL/GenBank/DDBJ whole genome shotgun (WGS) entry which is preliminary data.</text>
</comment>
<dbReference type="SUPFAM" id="SSF48452">
    <property type="entry name" value="TPR-like"/>
    <property type="match status" value="1"/>
</dbReference>
<keyword evidence="3" id="KW-1185">Reference proteome</keyword>
<dbReference type="Pfam" id="PF02129">
    <property type="entry name" value="Peptidase_S15"/>
    <property type="match status" value="1"/>
</dbReference>
<protein>
    <recommendedName>
        <fullName evidence="1">Xaa-Pro dipeptidyl-peptidase-like domain-containing protein</fullName>
    </recommendedName>
</protein>
<dbReference type="AlphaFoldDB" id="A0A919BKU8"/>
<accession>A0A919BKU8</accession>
<dbReference type="InterPro" id="IPR029058">
    <property type="entry name" value="AB_hydrolase_fold"/>
</dbReference>
<dbReference type="EMBL" id="BNCK01000006">
    <property type="protein sequence ID" value="GHF97461.1"/>
    <property type="molecule type" value="Genomic_DNA"/>
</dbReference>
<name>A0A919BKU8_9GAMM</name>
<dbReference type="Proteomes" id="UP000623842">
    <property type="component" value="Unassembled WGS sequence"/>
</dbReference>
<evidence type="ECO:0000313" key="2">
    <source>
        <dbReference type="EMBL" id="GHF97461.1"/>
    </source>
</evidence>